<evidence type="ECO:0000313" key="1">
    <source>
        <dbReference type="EMBL" id="KKL53832.1"/>
    </source>
</evidence>
<organism evidence="1">
    <name type="scientific">marine sediment metagenome</name>
    <dbReference type="NCBI Taxonomy" id="412755"/>
    <lineage>
        <taxon>unclassified sequences</taxon>
        <taxon>metagenomes</taxon>
        <taxon>ecological metagenomes</taxon>
    </lineage>
</organism>
<feature type="non-terminal residue" evidence="1">
    <location>
        <position position="1"/>
    </location>
</feature>
<proteinExistence type="predicted"/>
<protein>
    <submittedName>
        <fullName evidence="1">Uncharacterized protein</fullName>
    </submittedName>
</protein>
<comment type="caution">
    <text evidence="1">The sequence shown here is derived from an EMBL/GenBank/DDBJ whole genome shotgun (WGS) entry which is preliminary data.</text>
</comment>
<dbReference type="EMBL" id="LAZR01031411">
    <property type="protein sequence ID" value="KKL53832.1"/>
    <property type="molecule type" value="Genomic_DNA"/>
</dbReference>
<accession>A0A0F9FS15</accession>
<dbReference type="AlphaFoldDB" id="A0A0F9FS15"/>
<sequence length="582" mass="65052">VQQGQHPIFGALQYASDSVNKAVKLIQGRKQLDILQQEQDRLRLGDRFDQFMRIFEHVETKEGSLASWKMMEGLFRGWFEDARIPRDEVNTFFSGLSKADPSAKETLQIGFQAAMAGDFSSQKLLAEQEKRKREDEAAATRAAAIGKEAPSLEAKEDKKFTLAEAKERARQAGVTPPGDVQELTPTEAKLNLAEAEKRAQQAKMVPPGDKEVLGEVEKTLTQQERAARALERLTPPSTKRAPFWEREKMVKEAPPTVKKPGRAPLKTMDTAQAWKQAVKTKDTEIIKEVIPITGVKNKAKQYKAGEDLVVGFSELARGDSEAGMAKINKATKNAEWTIDKYRSDDMAFKIINNFGGTDDFEVNRKRLINAFNVDLLNAESKAREVKLAEDEITALKDLEVSLQLSDSFGGKTIKVNGLGMAALSSLINAVNGMELLLLQKEGFNEKGEGKLLAEGEAAAIAEVRKAMWEYKDLSIKDFWTKLNELYYKKGGTFKSSWHITWRWQLDRHKQGFEDPKTGEWRQLTEADMVPQEFKKDAHWIPFAKYLFPWLGAGTTPPIPGGLIPGSRLAGAGQTVRNNSPAR</sequence>
<gene>
    <name evidence="1" type="ORF">LCGC14_2271470</name>
</gene>
<reference evidence="1" key="1">
    <citation type="journal article" date="2015" name="Nature">
        <title>Complex archaea that bridge the gap between prokaryotes and eukaryotes.</title>
        <authorList>
            <person name="Spang A."/>
            <person name="Saw J.H."/>
            <person name="Jorgensen S.L."/>
            <person name="Zaremba-Niedzwiedzka K."/>
            <person name="Martijn J."/>
            <person name="Lind A.E."/>
            <person name="van Eijk R."/>
            <person name="Schleper C."/>
            <person name="Guy L."/>
            <person name="Ettema T.J."/>
        </authorList>
    </citation>
    <scope>NUCLEOTIDE SEQUENCE</scope>
</reference>
<name>A0A0F9FS15_9ZZZZ</name>